<comment type="similarity">
    <text evidence="1">Belongs to the TolB family.</text>
</comment>
<dbReference type="EMBL" id="LGTC01000001">
    <property type="protein sequence ID" value="KNY30191.1"/>
    <property type="molecule type" value="Genomic_DNA"/>
</dbReference>
<dbReference type="PANTHER" id="PTHR36842:SF1">
    <property type="entry name" value="PROTEIN TOLB"/>
    <property type="match status" value="1"/>
</dbReference>
<evidence type="ECO:0000313" key="3">
    <source>
        <dbReference type="Proteomes" id="UP000036923"/>
    </source>
</evidence>
<reference evidence="3" key="1">
    <citation type="submission" date="2015-07" db="EMBL/GenBank/DDBJ databases">
        <title>Near-Complete Genome Sequence of the Cellulolytic Bacterium Bacteroides (Pseudobacteroides) cellulosolvens ATCC 35603.</title>
        <authorList>
            <person name="Dassa B."/>
            <person name="Utturkar S.M."/>
            <person name="Klingeman D.M."/>
            <person name="Hurt R.A."/>
            <person name="Keller M."/>
            <person name="Xu J."/>
            <person name="Reddy Y.H.K."/>
            <person name="Borovok I."/>
            <person name="Grinberg I.R."/>
            <person name="Lamed R."/>
            <person name="Zhivin O."/>
            <person name="Bayer E.A."/>
            <person name="Brown S.D."/>
        </authorList>
    </citation>
    <scope>NUCLEOTIDE SEQUENCE [LARGE SCALE GENOMIC DNA]</scope>
    <source>
        <strain evidence="3">DSM 2933</strain>
    </source>
</reference>
<dbReference type="STRING" id="398512.Bccel_5468"/>
<dbReference type="RefSeq" id="WP_050753903.1">
    <property type="nucleotide sequence ID" value="NZ_LGTC01000001.1"/>
</dbReference>
<name>A0A0L6JWH6_9FIRM</name>
<dbReference type="Gene3D" id="2.120.10.30">
    <property type="entry name" value="TolB, C-terminal domain"/>
    <property type="match status" value="1"/>
</dbReference>
<dbReference type="InterPro" id="IPR011659">
    <property type="entry name" value="WD40"/>
</dbReference>
<evidence type="ECO:0000256" key="1">
    <source>
        <dbReference type="ARBA" id="ARBA00009820"/>
    </source>
</evidence>
<evidence type="ECO:0000313" key="2">
    <source>
        <dbReference type="EMBL" id="KNY30191.1"/>
    </source>
</evidence>
<dbReference type="SUPFAM" id="SSF82171">
    <property type="entry name" value="DPP6 N-terminal domain-like"/>
    <property type="match status" value="1"/>
</dbReference>
<accession>A0A0L6JWH6</accession>
<comment type="caution">
    <text evidence="2">The sequence shown here is derived from an EMBL/GenBank/DDBJ whole genome shotgun (WGS) entry which is preliminary data.</text>
</comment>
<gene>
    <name evidence="2" type="ORF">Bccel_5468</name>
</gene>
<organism evidence="2 3">
    <name type="scientific">Pseudobacteroides cellulosolvens ATCC 35603 = DSM 2933</name>
    <dbReference type="NCBI Taxonomy" id="398512"/>
    <lineage>
        <taxon>Bacteria</taxon>
        <taxon>Bacillati</taxon>
        <taxon>Bacillota</taxon>
        <taxon>Clostridia</taxon>
        <taxon>Eubacteriales</taxon>
        <taxon>Oscillospiraceae</taxon>
        <taxon>Pseudobacteroides</taxon>
    </lineage>
</organism>
<sequence length="222" mass="25419">MLYVREDTAGIRQIYRSNIYGSNEKQITNMDSNSLSNARLSPDGSFVLYTWPGASISMIYTIELRSGKTYGIPGWPEGKNYNPVWSPDSTKIAYSATHYSNGRYYSLIRSVSPRGESDTTLAASNGFFTPVTWSPDSRRIAYLSGCGDIDYTYKQMWSIDITKPVPINMLYDTNLYTSSGPLDDRIFYMNSLQFITLLLYQKVTLYSLWDKIFLQVVQYIYI</sequence>
<keyword evidence="3" id="KW-1185">Reference proteome</keyword>
<protein>
    <submittedName>
        <fullName evidence="2">WD40-like beta Propeller containing protein</fullName>
    </submittedName>
</protein>
<dbReference type="Proteomes" id="UP000036923">
    <property type="component" value="Unassembled WGS sequence"/>
</dbReference>
<proteinExistence type="inferred from homology"/>
<dbReference type="AlphaFoldDB" id="A0A0L6JWH6"/>
<dbReference type="Pfam" id="PF07676">
    <property type="entry name" value="PD40"/>
    <property type="match status" value="2"/>
</dbReference>
<dbReference type="PANTHER" id="PTHR36842">
    <property type="entry name" value="PROTEIN TOLB HOMOLOG"/>
    <property type="match status" value="1"/>
</dbReference>
<dbReference type="InterPro" id="IPR011042">
    <property type="entry name" value="6-blade_b-propeller_TolB-like"/>
</dbReference>